<protein>
    <submittedName>
        <fullName evidence="2">Uncharacterized protein</fullName>
    </submittedName>
</protein>
<feature type="compositionally biased region" description="Polar residues" evidence="1">
    <location>
        <begin position="205"/>
        <end position="223"/>
    </location>
</feature>
<dbReference type="Proteomes" id="UP000187609">
    <property type="component" value="Unassembled WGS sequence"/>
</dbReference>
<comment type="caution">
    <text evidence="2">The sequence shown here is derived from an EMBL/GenBank/DDBJ whole genome shotgun (WGS) entry which is preliminary data.</text>
</comment>
<evidence type="ECO:0000313" key="3">
    <source>
        <dbReference type="Proteomes" id="UP000187609"/>
    </source>
</evidence>
<accession>A0A1J6IQR4</accession>
<feature type="region of interest" description="Disordered" evidence="1">
    <location>
        <begin position="183"/>
        <end position="227"/>
    </location>
</feature>
<proteinExistence type="predicted"/>
<name>A0A1J6IQR4_NICAT</name>
<keyword evidence="3" id="KW-1185">Reference proteome</keyword>
<organism evidence="2 3">
    <name type="scientific">Nicotiana attenuata</name>
    <name type="common">Coyote tobacco</name>
    <dbReference type="NCBI Taxonomy" id="49451"/>
    <lineage>
        <taxon>Eukaryota</taxon>
        <taxon>Viridiplantae</taxon>
        <taxon>Streptophyta</taxon>
        <taxon>Embryophyta</taxon>
        <taxon>Tracheophyta</taxon>
        <taxon>Spermatophyta</taxon>
        <taxon>Magnoliopsida</taxon>
        <taxon>eudicotyledons</taxon>
        <taxon>Gunneridae</taxon>
        <taxon>Pentapetalae</taxon>
        <taxon>asterids</taxon>
        <taxon>lamiids</taxon>
        <taxon>Solanales</taxon>
        <taxon>Solanaceae</taxon>
        <taxon>Nicotianoideae</taxon>
        <taxon>Nicotianeae</taxon>
        <taxon>Nicotiana</taxon>
    </lineage>
</organism>
<feature type="region of interest" description="Disordered" evidence="1">
    <location>
        <begin position="258"/>
        <end position="293"/>
    </location>
</feature>
<reference evidence="2" key="1">
    <citation type="submission" date="2016-11" db="EMBL/GenBank/DDBJ databases">
        <title>The genome of Nicotiana attenuata.</title>
        <authorList>
            <person name="Xu S."/>
            <person name="Brockmoeller T."/>
            <person name="Gaquerel E."/>
            <person name="Navarro A."/>
            <person name="Kuhl H."/>
            <person name="Gase K."/>
            <person name="Ling Z."/>
            <person name="Zhou W."/>
            <person name="Kreitzer C."/>
            <person name="Stanke M."/>
            <person name="Tang H."/>
            <person name="Lyons E."/>
            <person name="Pandey P."/>
            <person name="Pandey S.P."/>
            <person name="Timmermann B."/>
            <person name="Baldwin I.T."/>
        </authorList>
    </citation>
    <scope>NUCLEOTIDE SEQUENCE [LARGE SCALE GENOMIC DNA]</scope>
    <source>
        <strain evidence="2">UT</strain>
    </source>
</reference>
<dbReference type="AlphaFoldDB" id="A0A1J6IQR4"/>
<dbReference type="Gramene" id="OIT01163">
    <property type="protein sequence ID" value="OIT01163"/>
    <property type="gene ID" value="A4A49_22505"/>
</dbReference>
<sequence length="379" mass="42793">MASLAENNCRAIIQYVPPVNDITQIVNDHAVIVVPKQLAGRKRRLITGRVIGYAPASFIIVPCKGEVNHFTIKLNKKGEEPSDDPYGLNHKYYDLLHGWQAEMRVRRNGKVEAFYFHETKSSECRSTGDARRHVFKGFEKLKIEVNQETNAVTETFVGVRVKRTTKSAKSKVEKFLADAWNNLMNRDNKQNDEAGTPSKKRKAETSNLEGESATKYQRSSEQPTIRCKLTPQEKYELEKFLADAWNNLMNLGKQNKDEIESEQVDSNGTLSSSDLAKDPIHAPQLFPGGNNGSFANVDDRELVVQKEVYKGKEVAKAVNSEDSSDKGVIPMPPLFQEMVAQKEVDKEAEFVHGNVDKIGEAKEVNQQKMKIFGHWIIKE</sequence>
<gene>
    <name evidence="2" type="ORF">A4A49_22505</name>
</gene>
<dbReference type="EMBL" id="MJEQ01037189">
    <property type="protein sequence ID" value="OIT01163.1"/>
    <property type="molecule type" value="Genomic_DNA"/>
</dbReference>
<dbReference type="OMA" id="HESKRSM"/>
<feature type="compositionally biased region" description="Polar residues" evidence="1">
    <location>
        <begin position="264"/>
        <end position="274"/>
    </location>
</feature>
<evidence type="ECO:0000256" key="1">
    <source>
        <dbReference type="SAM" id="MobiDB-lite"/>
    </source>
</evidence>
<evidence type="ECO:0000313" key="2">
    <source>
        <dbReference type="EMBL" id="OIT01163.1"/>
    </source>
</evidence>